<keyword evidence="4" id="KW-0645">Protease</keyword>
<keyword evidence="11" id="KW-1185">Reference proteome</keyword>
<dbReference type="EMBL" id="JAEKJR010000002">
    <property type="protein sequence ID" value="MBN8431660.1"/>
    <property type="molecule type" value="Genomic_DNA"/>
</dbReference>
<evidence type="ECO:0000256" key="5">
    <source>
        <dbReference type="ARBA" id="ARBA00022723"/>
    </source>
</evidence>
<protein>
    <submittedName>
        <fullName evidence="10">Collagenase</fullName>
    </submittedName>
</protein>
<evidence type="ECO:0000256" key="3">
    <source>
        <dbReference type="ARBA" id="ARBA00022525"/>
    </source>
</evidence>
<evidence type="ECO:0000256" key="4">
    <source>
        <dbReference type="ARBA" id="ARBA00022670"/>
    </source>
</evidence>
<dbReference type="PANTHER" id="PTHR13062">
    <property type="entry name" value="COLLAGENASE"/>
    <property type="match status" value="1"/>
</dbReference>
<dbReference type="PRINTS" id="PR00931">
    <property type="entry name" value="MICOLLPTASE"/>
</dbReference>
<keyword evidence="9" id="KW-0482">Metalloprotease</keyword>
<organism evidence="10 11">
    <name type="scientific">Microbulbifer salipaludis</name>
    <dbReference type="NCBI Taxonomy" id="187980"/>
    <lineage>
        <taxon>Bacteria</taxon>
        <taxon>Pseudomonadati</taxon>
        <taxon>Pseudomonadota</taxon>
        <taxon>Gammaproteobacteria</taxon>
        <taxon>Cellvibrionales</taxon>
        <taxon>Microbulbiferaceae</taxon>
        <taxon>Microbulbifer</taxon>
    </lineage>
</organism>
<evidence type="ECO:0000256" key="9">
    <source>
        <dbReference type="ARBA" id="ARBA00023049"/>
    </source>
</evidence>
<dbReference type="InterPro" id="IPR002169">
    <property type="entry name" value="Peptidase_M9A/M9B"/>
</dbReference>
<evidence type="ECO:0000256" key="7">
    <source>
        <dbReference type="ARBA" id="ARBA00022801"/>
    </source>
</evidence>
<keyword evidence="8" id="KW-0862">Zinc</keyword>
<dbReference type="Proteomes" id="UP000664293">
    <property type="component" value="Unassembled WGS sequence"/>
</dbReference>
<comment type="subcellular location">
    <subcellularLocation>
        <location evidence="2">Secreted</location>
    </subcellularLocation>
</comment>
<dbReference type="RefSeq" id="WP_207002556.1">
    <property type="nucleotide sequence ID" value="NZ_JAEKJR010000002.1"/>
</dbReference>
<evidence type="ECO:0000256" key="6">
    <source>
        <dbReference type="ARBA" id="ARBA00022729"/>
    </source>
</evidence>
<dbReference type="PANTHER" id="PTHR13062:SF9">
    <property type="entry name" value="MICROBIAL COLLAGENASE"/>
    <property type="match status" value="1"/>
</dbReference>
<evidence type="ECO:0000313" key="10">
    <source>
        <dbReference type="EMBL" id="MBN8431660.1"/>
    </source>
</evidence>
<evidence type="ECO:0000313" key="11">
    <source>
        <dbReference type="Proteomes" id="UP000664293"/>
    </source>
</evidence>
<dbReference type="PROSITE" id="PS51257">
    <property type="entry name" value="PROKAR_LIPOPROTEIN"/>
    <property type="match status" value="1"/>
</dbReference>
<keyword evidence="5" id="KW-0479">Metal-binding</keyword>
<dbReference type="Gene3D" id="3.40.30.160">
    <property type="entry name" value="Collagenase ColT, N-terminal domain"/>
    <property type="match status" value="1"/>
</dbReference>
<evidence type="ECO:0000256" key="1">
    <source>
        <dbReference type="ARBA" id="ARBA00001947"/>
    </source>
</evidence>
<gene>
    <name evidence="10" type="ORF">JF535_12435</name>
</gene>
<dbReference type="Pfam" id="PF01752">
    <property type="entry name" value="Peptidase_M9"/>
    <property type="match status" value="1"/>
</dbReference>
<reference evidence="10 11" key="1">
    <citation type="submission" date="2020-12" db="EMBL/GenBank/DDBJ databases">
        <title>Oil enriched cultivation method for isolating marine PHA-producing bacteria.</title>
        <authorList>
            <person name="Zheng W."/>
            <person name="Yu S."/>
            <person name="Huang Y."/>
        </authorList>
    </citation>
    <scope>NUCLEOTIDE SEQUENCE [LARGE SCALE GENOMIC DNA]</scope>
    <source>
        <strain evidence="10 11">SN0-2</strain>
    </source>
</reference>
<dbReference type="Gene3D" id="1.10.390.20">
    <property type="match status" value="1"/>
</dbReference>
<evidence type="ECO:0000256" key="2">
    <source>
        <dbReference type="ARBA" id="ARBA00004613"/>
    </source>
</evidence>
<keyword evidence="6" id="KW-0732">Signal</keyword>
<accession>A0ABS3E8L0</accession>
<comment type="caution">
    <text evidence="10">The sequence shown here is derived from an EMBL/GenBank/DDBJ whole genome shotgun (WGS) entry which is preliminary data.</text>
</comment>
<sequence>MPNNYRPKTRALTLSIAAAITSLTLTSGCMQKPETTLLAQLSIPDTELWATGDLHQPQVFMDALDQLLMLSADQTTDARDLDALLYYLRAYSYFGPLQGIDDLHWFKLDTALTQLRQHRLFAQQGDDAARLQEHFVVTLYRYYNRAPLSARVTPHLDSLYAILNRHGASETVMELSQQAQYTLWESYRAVGFLAYEARHKPLIKQALFANRPSSEVLVRNAQATPADADTGEWRLQHALWALGNLHVLEEDDEARAGLDETVWDLLSKDLPFLSPEDQRKLYTRPYLVTSFRGKSACEETFPGRCHFPAEEMALPVEHSCSPSLLIRANSMSEPALHKACKTLLAQEGDFHLKLQSGQEPVAQDYNDQLEVVVFDNYSQYNEYAALLFDINTNNGGMFLEGDPGEQGNQARFIAFEAFWKDPDFSIWNLEHEYVHYLDGRFNKWGGFGHFPSHMVWWSEGLANYIAQGERYDSAERDLNKTRPSEYPTLEQIFATTYDDGGARVYSWSYLAIRFLYQQDPDSLAQLASHLRKNDFDGYRKQLDQFAERWQEAFFIWLSDIASSVDSAPVEQTIPRTLYRYLYRDYLQPADLPETARHRHWH</sequence>
<keyword evidence="3" id="KW-0964">Secreted</keyword>
<evidence type="ECO:0000256" key="8">
    <source>
        <dbReference type="ARBA" id="ARBA00022833"/>
    </source>
</evidence>
<name>A0ABS3E8L0_9GAMM</name>
<comment type="cofactor">
    <cofactor evidence="1">
        <name>Zn(2+)</name>
        <dbReference type="ChEBI" id="CHEBI:29105"/>
    </cofactor>
</comment>
<proteinExistence type="predicted"/>
<keyword evidence="7" id="KW-0378">Hydrolase</keyword>